<proteinExistence type="predicted"/>
<comment type="catalytic activity">
    <reaction evidence="1">
        <text>ATP + protein L-histidine = ADP + protein N-phospho-L-histidine.</text>
        <dbReference type="EC" id="2.7.13.3"/>
    </reaction>
</comment>
<evidence type="ECO:0000256" key="2">
    <source>
        <dbReference type="ARBA" id="ARBA00012438"/>
    </source>
</evidence>
<keyword evidence="12" id="KW-1185">Reference proteome</keyword>
<dbReference type="InterPro" id="IPR005467">
    <property type="entry name" value="His_kinase_dom"/>
</dbReference>
<feature type="domain" description="PAS" evidence="10">
    <location>
        <begin position="136"/>
        <end position="183"/>
    </location>
</feature>
<keyword evidence="3" id="KW-0597">Phosphoprotein</keyword>
<feature type="domain" description="Histidine kinase" evidence="9">
    <location>
        <begin position="273"/>
        <end position="477"/>
    </location>
</feature>
<dbReference type="OrthoDB" id="505470at2"/>
<dbReference type="PROSITE" id="PS50109">
    <property type="entry name" value="HIS_KIN"/>
    <property type="match status" value="1"/>
</dbReference>
<evidence type="ECO:0000313" key="11">
    <source>
        <dbReference type="EMBL" id="MTV50217.1"/>
    </source>
</evidence>
<dbReference type="Pfam" id="PF00989">
    <property type="entry name" value="PAS"/>
    <property type="match status" value="1"/>
</dbReference>
<dbReference type="EC" id="2.7.13.3" evidence="2"/>
<protein>
    <recommendedName>
        <fullName evidence="2">histidine kinase</fullName>
        <ecNumber evidence="2">2.7.13.3</ecNumber>
    </recommendedName>
</protein>
<keyword evidence="4" id="KW-0808">Transferase</keyword>
<dbReference type="Proteomes" id="UP000430670">
    <property type="component" value="Unassembled WGS sequence"/>
</dbReference>
<reference evidence="11 12" key="1">
    <citation type="submission" date="2019-11" db="EMBL/GenBank/DDBJ databases">
        <title>Whole-genome sequence of a the green, strictly anaerobic photosynthetic bacterium Heliobacillus mobilis DSM 6151.</title>
        <authorList>
            <person name="Kyndt J.A."/>
            <person name="Meyer T.E."/>
        </authorList>
    </citation>
    <scope>NUCLEOTIDE SEQUENCE [LARGE SCALE GENOMIC DNA]</scope>
    <source>
        <strain evidence="11 12">DSM 6151</strain>
    </source>
</reference>
<dbReference type="InterPro" id="IPR036890">
    <property type="entry name" value="HATPase_C_sf"/>
</dbReference>
<name>A0A6I3SPN0_HELMO</name>
<keyword evidence="8" id="KW-0902">Two-component regulatory system</keyword>
<evidence type="ECO:0000256" key="1">
    <source>
        <dbReference type="ARBA" id="ARBA00000085"/>
    </source>
</evidence>
<dbReference type="InterPro" id="IPR013767">
    <property type="entry name" value="PAS_fold"/>
</dbReference>
<evidence type="ECO:0000256" key="3">
    <source>
        <dbReference type="ARBA" id="ARBA00022553"/>
    </source>
</evidence>
<dbReference type="GO" id="GO:0006355">
    <property type="term" value="P:regulation of DNA-templated transcription"/>
    <property type="evidence" value="ECO:0007669"/>
    <property type="project" value="InterPro"/>
</dbReference>
<dbReference type="RefSeq" id="WP_155477308.1">
    <property type="nucleotide sequence ID" value="NZ_WNKU01000021.1"/>
</dbReference>
<dbReference type="InterPro" id="IPR003661">
    <property type="entry name" value="HisK_dim/P_dom"/>
</dbReference>
<dbReference type="SUPFAM" id="SSF55785">
    <property type="entry name" value="PYP-like sensor domain (PAS domain)"/>
    <property type="match status" value="1"/>
</dbReference>
<dbReference type="InterPro" id="IPR035965">
    <property type="entry name" value="PAS-like_dom_sf"/>
</dbReference>
<dbReference type="SUPFAM" id="SSF55874">
    <property type="entry name" value="ATPase domain of HSP90 chaperone/DNA topoisomerase II/histidine kinase"/>
    <property type="match status" value="1"/>
</dbReference>
<dbReference type="SMART" id="SM00091">
    <property type="entry name" value="PAS"/>
    <property type="match status" value="1"/>
</dbReference>
<dbReference type="Gene3D" id="3.30.565.10">
    <property type="entry name" value="Histidine kinase-like ATPase, C-terminal domain"/>
    <property type="match status" value="1"/>
</dbReference>
<dbReference type="SUPFAM" id="SSF47384">
    <property type="entry name" value="Homodimeric domain of signal transducing histidine kinase"/>
    <property type="match status" value="1"/>
</dbReference>
<keyword evidence="6" id="KW-0418">Kinase</keyword>
<dbReference type="PRINTS" id="PR00344">
    <property type="entry name" value="BCTRLSENSOR"/>
</dbReference>
<dbReference type="InterPro" id="IPR000014">
    <property type="entry name" value="PAS"/>
</dbReference>
<dbReference type="Gene3D" id="3.30.450.20">
    <property type="entry name" value="PAS domain"/>
    <property type="match status" value="2"/>
</dbReference>
<dbReference type="Pfam" id="PF13426">
    <property type="entry name" value="PAS_9"/>
    <property type="match status" value="1"/>
</dbReference>
<evidence type="ECO:0000256" key="8">
    <source>
        <dbReference type="ARBA" id="ARBA00023012"/>
    </source>
</evidence>
<dbReference type="AlphaFoldDB" id="A0A6I3SPN0"/>
<dbReference type="GO" id="GO:0000155">
    <property type="term" value="F:phosphorelay sensor kinase activity"/>
    <property type="evidence" value="ECO:0007669"/>
    <property type="project" value="InterPro"/>
</dbReference>
<evidence type="ECO:0000259" key="10">
    <source>
        <dbReference type="PROSITE" id="PS50112"/>
    </source>
</evidence>
<dbReference type="InterPro" id="IPR004358">
    <property type="entry name" value="Sig_transdc_His_kin-like_C"/>
</dbReference>
<organism evidence="11 12">
    <name type="scientific">Heliobacterium mobile</name>
    <name type="common">Heliobacillus mobilis</name>
    <dbReference type="NCBI Taxonomy" id="28064"/>
    <lineage>
        <taxon>Bacteria</taxon>
        <taxon>Bacillati</taxon>
        <taxon>Bacillota</taxon>
        <taxon>Clostridia</taxon>
        <taxon>Eubacteriales</taxon>
        <taxon>Heliobacteriaceae</taxon>
        <taxon>Heliobacterium</taxon>
    </lineage>
</organism>
<keyword evidence="7" id="KW-0067">ATP-binding</keyword>
<evidence type="ECO:0000256" key="7">
    <source>
        <dbReference type="ARBA" id="ARBA00022840"/>
    </source>
</evidence>
<dbReference type="CDD" id="cd00130">
    <property type="entry name" value="PAS"/>
    <property type="match status" value="1"/>
</dbReference>
<sequence length="478" mass="54732">MNMDILPEETFHLLDNLVDCFGIYKPIFNEHNNIDDFIVEYLNQSATYFIAIDKEKIIGKKMSDLIPVFNKTNFFTTLCDVMRTGEPFTVDTLESVNYLGLKLVSKLRIVKYGEALAISWRDKSEQKAAEDSYRISEEKFQRVFSSSPIPMAIIDTLNETIIDVNERFCITLEYKREEIIGNNSKTLNFYEDMQERSKIFYNLRQAGRVHNYEVNVRTKSKKIITVLLSAESVIICQTPCHLVQVNDITERKFLEKEVLRLDRLNLIGQLAAGIGHEIRNPLTSVRGFLQIFQNKDEFANYGEYLSIMIQELDRANQIISDFLSLSKTKTVRKKSESLNSILLSLKALISSDAFQSNNDVLFELCDDCFDIIVDEREIKQLILNLVRNGFEAMRSGVLMLKTRIEGKELVLEIKDQGTGIKEEILDKLGTPFITSKDTGTGLGLAICYSIAERNNASIQVETSPKGTTFFVRFRKSEL</sequence>
<gene>
    <name evidence="11" type="ORF">GJ688_14670</name>
</gene>
<dbReference type="InterPro" id="IPR036097">
    <property type="entry name" value="HisK_dim/P_sf"/>
</dbReference>
<evidence type="ECO:0000256" key="6">
    <source>
        <dbReference type="ARBA" id="ARBA00022777"/>
    </source>
</evidence>
<dbReference type="CDD" id="cd00082">
    <property type="entry name" value="HisKA"/>
    <property type="match status" value="1"/>
</dbReference>
<evidence type="ECO:0000256" key="5">
    <source>
        <dbReference type="ARBA" id="ARBA00022741"/>
    </source>
</evidence>
<keyword evidence="5" id="KW-0547">Nucleotide-binding</keyword>
<dbReference type="PANTHER" id="PTHR43065:SF46">
    <property type="entry name" value="C4-DICARBOXYLATE TRANSPORT SENSOR PROTEIN DCTB"/>
    <property type="match status" value="1"/>
</dbReference>
<dbReference type="Pfam" id="PF02518">
    <property type="entry name" value="HATPase_c"/>
    <property type="match status" value="1"/>
</dbReference>
<dbReference type="SMART" id="SM00387">
    <property type="entry name" value="HATPase_c"/>
    <property type="match status" value="1"/>
</dbReference>
<dbReference type="GO" id="GO:0005524">
    <property type="term" value="F:ATP binding"/>
    <property type="evidence" value="ECO:0007669"/>
    <property type="project" value="UniProtKB-KW"/>
</dbReference>
<dbReference type="Gene3D" id="1.10.287.130">
    <property type="match status" value="1"/>
</dbReference>
<dbReference type="PANTHER" id="PTHR43065">
    <property type="entry name" value="SENSOR HISTIDINE KINASE"/>
    <property type="match status" value="1"/>
</dbReference>
<dbReference type="Pfam" id="PF00512">
    <property type="entry name" value="HisKA"/>
    <property type="match status" value="1"/>
</dbReference>
<evidence type="ECO:0000256" key="4">
    <source>
        <dbReference type="ARBA" id="ARBA00022679"/>
    </source>
</evidence>
<evidence type="ECO:0000313" key="12">
    <source>
        <dbReference type="Proteomes" id="UP000430670"/>
    </source>
</evidence>
<comment type="caution">
    <text evidence="11">The sequence shown here is derived from an EMBL/GenBank/DDBJ whole genome shotgun (WGS) entry which is preliminary data.</text>
</comment>
<accession>A0A6I3SPN0</accession>
<dbReference type="PROSITE" id="PS50112">
    <property type="entry name" value="PAS"/>
    <property type="match status" value="1"/>
</dbReference>
<dbReference type="SMART" id="SM00388">
    <property type="entry name" value="HisKA"/>
    <property type="match status" value="1"/>
</dbReference>
<dbReference type="EMBL" id="WNKU01000021">
    <property type="protein sequence ID" value="MTV50217.1"/>
    <property type="molecule type" value="Genomic_DNA"/>
</dbReference>
<dbReference type="NCBIfam" id="TIGR00229">
    <property type="entry name" value="sensory_box"/>
    <property type="match status" value="1"/>
</dbReference>
<dbReference type="InterPro" id="IPR003594">
    <property type="entry name" value="HATPase_dom"/>
</dbReference>
<evidence type="ECO:0000259" key="9">
    <source>
        <dbReference type="PROSITE" id="PS50109"/>
    </source>
</evidence>